<feature type="domain" description="Thiamin pyrophosphokinase catalytic" evidence="6">
    <location>
        <begin position="137"/>
        <end position="201"/>
    </location>
</feature>
<keyword evidence="4" id="KW-0067">ATP-binding</keyword>
<dbReference type="GO" id="GO:0009229">
    <property type="term" value="P:thiamine diphosphate biosynthetic process"/>
    <property type="evidence" value="ECO:0007669"/>
    <property type="project" value="InterPro"/>
</dbReference>
<dbReference type="EMBL" id="JADGJH010001504">
    <property type="protein sequence ID" value="KAJ3112798.1"/>
    <property type="molecule type" value="Genomic_DNA"/>
</dbReference>
<dbReference type="SUPFAM" id="SSF63999">
    <property type="entry name" value="Thiamin pyrophosphokinase, catalytic domain"/>
    <property type="match status" value="1"/>
</dbReference>
<evidence type="ECO:0000256" key="3">
    <source>
        <dbReference type="ARBA" id="ARBA00022777"/>
    </source>
</evidence>
<feature type="domain" description="Thiamin pyrophosphokinase catalytic" evidence="6">
    <location>
        <begin position="54"/>
        <end position="131"/>
    </location>
</feature>
<keyword evidence="2" id="KW-0547">Nucleotide-binding</keyword>
<dbReference type="InterPro" id="IPR006282">
    <property type="entry name" value="Thi_PPkinase"/>
</dbReference>
<sequence>MQWNISQFLDPNLTQTSNRKDESNAALSKFAPPIPPPHALIILNQPVCNLKYLKTIWANAALKICADGGANRLYDSFSILQEYDSDAVEAQRSSFLPDLIKGDLDSIRPKVKQYYIEKVKYIKEKQKQKNTASIKSNKIKGVTVELDHDQYSTDFGKCIAHVEKFERTNMKPTSPRLDILAMGALGGRFDQTIASVFQVHNELVKFDDTKNARKVYLISNESVAVLLIPV</sequence>
<accession>A0AAD5XAE5</accession>
<evidence type="ECO:0000256" key="2">
    <source>
        <dbReference type="ARBA" id="ARBA00022741"/>
    </source>
</evidence>
<reference evidence="7" key="1">
    <citation type="submission" date="2020-05" db="EMBL/GenBank/DDBJ databases">
        <title>Phylogenomic resolution of chytrid fungi.</title>
        <authorList>
            <person name="Stajich J.E."/>
            <person name="Amses K."/>
            <person name="Simmons R."/>
            <person name="Seto K."/>
            <person name="Myers J."/>
            <person name="Bonds A."/>
            <person name="Quandt C.A."/>
            <person name="Barry K."/>
            <person name="Liu P."/>
            <person name="Grigoriev I."/>
            <person name="Longcore J.E."/>
            <person name="James T.Y."/>
        </authorList>
    </citation>
    <scope>NUCLEOTIDE SEQUENCE</scope>
    <source>
        <strain evidence="7">JEL0513</strain>
    </source>
</reference>
<name>A0AAD5XAE5_9FUNG</name>
<keyword evidence="1" id="KW-0808">Transferase</keyword>
<dbReference type="GO" id="GO:0016301">
    <property type="term" value="F:kinase activity"/>
    <property type="evidence" value="ECO:0007669"/>
    <property type="project" value="UniProtKB-KW"/>
</dbReference>
<protein>
    <recommendedName>
        <fullName evidence="6">Thiamin pyrophosphokinase catalytic domain-containing protein</fullName>
    </recommendedName>
</protein>
<dbReference type="PANTHER" id="PTHR13622">
    <property type="entry name" value="THIAMIN PYROPHOSPHOKINASE"/>
    <property type="match status" value="1"/>
</dbReference>
<dbReference type="Gene3D" id="3.40.50.10240">
    <property type="entry name" value="Thiamin pyrophosphokinase, catalytic domain"/>
    <property type="match status" value="1"/>
</dbReference>
<evidence type="ECO:0000256" key="5">
    <source>
        <dbReference type="SAM" id="MobiDB-lite"/>
    </source>
</evidence>
<dbReference type="Proteomes" id="UP001211907">
    <property type="component" value="Unassembled WGS sequence"/>
</dbReference>
<dbReference type="Pfam" id="PF04263">
    <property type="entry name" value="TPK_catalytic"/>
    <property type="match status" value="2"/>
</dbReference>
<evidence type="ECO:0000259" key="6">
    <source>
        <dbReference type="Pfam" id="PF04263"/>
    </source>
</evidence>
<gene>
    <name evidence="7" type="ORF">HK100_002211</name>
</gene>
<evidence type="ECO:0000313" key="7">
    <source>
        <dbReference type="EMBL" id="KAJ3112798.1"/>
    </source>
</evidence>
<feature type="compositionally biased region" description="Polar residues" evidence="5">
    <location>
        <begin position="1"/>
        <end position="17"/>
    </location>
</feature>
<dbReference type="GO" id="GO:0005524">
    <property type="term" value="F:ATP binding"/>
    <property type="evidence" value="ECO:0007669"/>
    <property type="project" value="UniProtKB-KW"/>
</dbReference>
<keyword evidence="8" id="KW-1185">Reference proteome</keyword>
<dbReference type="CDD" id="cd07995">
    <property type="entry name" value="TPK"/>
    <property type="match status" value="1"/>
</dbReference>
<evidence type="ECO:0000256" key="1">
    <source>
        <dbReference type="ARBA" id="ARBA00022679"/>
    </source>
</evidence>
<dbReference type="AlphaFoldDB" id="A0AAD5XAE5"/>
<organism evidence="7 8">
    <name type="scientific">Physocladia obscura</name>
    <dbReference type="NCBI Taxonomy" id="109957"/>
    <lineage>
        <taxon>Eukaryota</taxon>
        <taxon>Fungi</taxon>
        <taxon>Fungi incertae sedis</taxon>
        <taxon>Chytridiomycota</taxon>
        <taxon>Chytridiomycota incertae sedis</taxon>
        <taxon>Chytridiomycetes</taxon>
        <taxon>Chytridiales</taxon>
        <taxon>Chytriomycetaceae</taxon>
        <taxon>Physocladia</taxon>
    </lineage>
</organism>
<dbReference type="InterPro" id="IPR036759">
    <property type="entry name" value="TPK_catalytic_sf"/>
</dbReference>
<keyword evidence="3" id="KW-0418">Kinase</keyword>
<feature type="region of interest" description="Disordered" evidence="5">
    <location>
        <begin position="1"/>
        <end position="21"/>
    </location>
</feature>
<dbReference type="InterPro" id="IPR007371">
    <property type="entry name" value="TPK_catalytic"/>
</dbReference>
<dbReference type="GO" id="GO:0006772">
    <property type="term" value="P:thiamine metabolic process"/>
    <property type="evidence" value="ECO:0007669"/>
    <property type="project" value="InterPro"/>
</dbReference>
<evidence type="ECO:0000256" key="4">
    <source>
        <dbReference type="ARBA" id="ARBA00022840"/>
    </source>
</evidence>
<dbReference type="GO" id="GO:0004788">
    <property type="term" value="F:thiamine diphosphokinase activity"/>
    <property type="evidence" value="ECO:0007669"/>
    <property type="project" value="InterPro"/>
</dbReference>
<dbReference type="PANTHER" id="PTHR13622:SF8">
    <property type="entry name" value="THIAMIN PYROPHOSPHOKINASE 1"/>
    <property type="match status" value="1"/>
</dbReference>
<comment type="caution">
    <text evidence="7">The sequence shown here is derived from an EMBL/GenBank/DDBJ whole genome shotgun (WGS) entry which is preliminary data.</text>
</comment>
<proteinExistence type="predicted"/>
<evidence type="ECO:0000313" key="8">
    <source>
        <dbReference type="Proteomes" id="UP001211907"/>
    </source>
</evidence>